<feature type="disulfide bond" evidence="3">
    <location>
        <begin position="97"/>
        <end position="119"/>
    </location>
</feature>
<comment type="caution">
    <text evidence="6">The sequence shown here is derived from an EMBL/GenBank/DDBJ whole genome shotgun (WGS) entry which is preliminary data.</text>
</comment>
<feature type="signal peptide" evidence="4">
    <location>
        <begin position="1"/>
        <end position="16"/>
    </location>
</feature>
<dbReference type="InterPro" id="IPR033121">
    <property type="entry name" value="PEPTIDASE_A1"/>
</dbReference>
<keyword evidence="7" id="KW-1185">Reference proteome</keyword>
<protein>
    <recommendedName>
        <fullName evidence="5">Peptidase A1 domain-containing protein</fullName>
    </recommendedName>
</protein>
<dbReference type="AlphaFoldDB" id="A0AA38X4E1"/>
<feature type="active site" evidence="2">
    <location>
        <position position="315"/>
    </location>
</feature>
<evidence type="ECO:0000313" key="6">
    <source>
        <dbReference type="EMBL" id="KAJ9606570.1"/>
    </source>
</evidence>
<feature type="disulfide bond" evidence="3">
    <location>
        <begin position="350"/>
        <end position="383"/>
    </location>
</feature>
<dbReference type="Gene3D" id="2.40.70.10">
    <property type="entry name" value="Acid Proteases"/>
    <property type="match status" value="2"/>
</dbReference>
<dbReference type="Proteomes" id="UP001172673">
    <property type="component" value="Unassembled WGS sequence"/>
</dbReference>
<dbReference type="InterPro" id="IPR034164">
    <property type="entry name" value="Pepsin-like_dom"/>
</dbReference>
<keyword evidence="3" id="KW-1015">Disulfide bond</keyword>
<keyword evidence="4" id="KW-0732">Signal</keyword>
<sequence length="427" mass="46176">MRPLLILIQFLHVTQLKFVVEGRPSDIVSRGVHKHAGHSLSLKRHRWPEGSLRLQGTRNIVDNQHMKYVVPVAVGDQILNAEIDTGSSDTWFVQTGCRCYHTYDNTSNAFVTPVNSSVCNFGPTYTPGNDFTLDSDIHQLTCYGAGVGTRRCVFGSFGFTNVTINGFTAPQQIIGAVNETSNYGMGLPDYSGILGLGFSGGTMAYNSTTNASTHYSSLVSTLFNTPEFSSRRSKQFSLALSRDASNTGYGGTMTIGGVASLTEPSVNATSASFTSAPLQIFPNTSTAEYSWYSIYLDGFEFGGQMLSLNTSTIIDSGYNGLEIPREIATALNDHWSPPGNVSGTTVFLDCAAKLDQPFGMTIGGATYYIQFADLVGQMANGTCYSLVIAGLPPNGYSIGDPLLKNTLAVFDWGEMVMSFYPRMYYAS</sequence>
<accession>A0AA38X4E1</accession>
<reference evidence="6" key="1">
    <citation type="submission" date="2022-10" db="EMBL/GenBank/DDBJ databases">
        <title>Culturing micro-colonial fungi from biological soil crusts in the Mojave desert and describing Neophaeococcomyces mojavensis, and introducing the new genera and species Taxawa tesnikishii.</title>
        <authorList>
            <person name="Kurbessoian T."/>
            <person name="Stajich J.E."/>
        </authorList>
    </citation>
    <scope>NUCLEOTIDE SEQUENCE</scope>
    <source>
        <strain evidence="6">TK_41</strain>
    </source>
</reference>
<proteinExistence type="inferred from homology"/>
<dbReference type="SUPFAM" id="SSF50630">
    <property type="entry name" value="Acid proteases"/>
    <property type="match status" value="1"/>
</dbReference>
<feature type="domain" description="Peptidase A1" evidence="5">
    <location>
        <begin position="68"/>
        <end position="420"/>
    </location>
</feature>
<feature type="active site" evidence="2">
    <location>
        <position position="84"/>
    </location>
</feature>
<name>A0AA38X4E1_9EURO</name>
<evidence type="ECO:0000256" key="2">
    <source>
        <dbReference type="PIRSR" id="PIRSR601461-1"/>
    </source>
</evidence>
<feature type="chain" id="PRO_5041279711" description="Peptidase A1 domain-containing protein" evidence="4">
    <location>
        <begin position="17"/>
        <end position="427"/>
    </location>
</feature>
<dbReference type="GO" id="GO:0006508">
    <property type="term" value="P:proteolysis"/>
    <property type="evidence" value="ECO:0007669"/>
    <property type="project" value="InterPro"/>
</dbReference>
<evidence type="ECO:0000256" key="1">
    <source>
        <dbReference type="ARBA" id="ARBA00007447"/>
    </source>
</evidence>
<comment type="similarity">
    <text evidence="1">Belongs to the peptidase A1 family.</text>
</comment>
<dbReference type="InterPro" id="IPR001461">
    <property type="entry name" value="Aspartic_peptidase_A1"/>
</dbReference>
<dbReference type="Pfam" id="PF00026">
    <property type="entry name" value="Asp"/>
    <property type="match status" value="1"/>
</dbReference>
<evidence type="ECO:0000256" key="4">
    <source>
        <dbReference type="SAM" id="SignalP"/>
    </source>
</evidence>
<dbReference type="InterPro" id="IPR021109">
    <property type="entry name" value="Peptidase_aspartic_dom_sf"/>
</dbReference>
<dbReference type="CDD" id="cd05471">
    <property type="entry name" value="pepsin_like"/>
    <property type="match status" value="1"/>
</dbReference>
<dbReference type="GO" id="GO:0000324">
    <property type="term" value="C:fungal-type vacuole"/>
    <property type="evidence" value="ECO:0007669"/>
    <property type="project" value="TreeGrafter"/>
</dbReference>
<evidence type="ECO:0000313" key="7">
    <source>
        <dbReference type="Proteomes" id="UP001172673"/>
    </source>
</evidence>
<evidence type="ECO:0000259" key="5">
    <source>
        <dbReference type="PROSITE" id="PS51767"/>
    </source>
</evidence>
<dbReference type="PANTHER" id="PTHR47966">
    <property type="entry name" value="BETA-SITE APP-CLEAVING ENZYME, ISOFORM A-RELATED"/>
    <property type="match status" value="1"/>
</dbReference>
<dbReference type="PROSITE" id="PS51767">
    <property type="entry name" value="PEPTIDASE_A1"/>
    <property type="match status" value="1"/>
</dbReference>
<gene>
    <name evidence="6" type="ORF">H2200_008578</name>
</gene>
<dbReference type="PANTHER" id="PTHR47966:SF47">
    <property type="entry name" value="ENDOPEPTIDASE, PUTATIVE (AFU_ORTHOLOGUE AFUA_3G01220)-RELATED"/>
    <property type="match status" value="1"/>
</dbReference>
<organism evidence="6 7">
    <name type="scientific">Cladophialophora chaetospira</name>
    <dbReference type="NCBI Taxonomy" id="386627"/>
    <lineage>
        <taxon>Eukaryota</taxon>
        <taxon>Fungi</taxon>
        <taxon>Dikarya</taxon>
        <taxon>Ascomycota</taxon>
        <taxon>Pezizomycotina</taxon>
        <taxon>Eurotiomycetes</taxon>
        <taxon>Chaetothyriomycetidae</taxon>
        <taxon>Chaetothyriales</taxon>
        <taxon>Herpotrichiellaceae</taxon>
        <taxon>Cladophialophora</taxon>
    </lineage>
</organism>
<dbReference type="GO" id="GO:0004190">
    <property type="term" value="F:aspartic-type endopeptidase activity"/>
    <property type="evidence" value="ECO:0007669"/>
    <property type="project" value="InterPro"/>
</dbReference>
<dbReference type="EMBL" id="JAPDRK010000013">
    <property type="protein sequence ID" value="KAJ9606570.1"/>
    <property type="molecule type" value="Genomic_DNA"/>
</dbReference>
<evidence type="ECO:0000256" key="3">
    <source>
        <dbReference type="PIRSR" id="PIRSR601461-2"/>
    </source>
</evidence>